<evidence type="ECO:0000256" key="4">
    <source>
        <dbReference type="ARBA" id="ARBA00022475"/>
    </source>
</evidence>
<gene>
    <name evidence="9" type="ORF">GA0061103_6431</name>
</gene>
<keyword evidence="7" id="KW-0472">Membrane</keyword>
<evidence type="ECO:0000313" key="9">
    <source>
        <dbReference type="EMBL" id="SCB44218.1"/>
    </source>
</evidence>
<dbReference type="PANTHER" id="PTHR43297:SF2">
    <property type="entry name" value="DIPEPTIDE TRANSPORT ATP-BINDING PROTEIN DPPD"/>
    <property type="match status" value="1"/>
</dbReference>
<protein>
    <submittedName>
        <fullName evidence="9">Peptide/nickel transport system ATP-binding protein</fullName>
    </submittedName>
</protein>
<dbReference type="GO" id="GO:0005524">
    <property type="term" value="F:ATP binding"/>
    <property type="evidence" value="ECO:0007669"/>
    <property type="project" value="UniProtKB-KW"/>
</dbReference>
<dbReference type="InterPro" id="IPR003439">
    <property type="entry name" value="ABC_transporter-like_ATP-bd"/>
</dbReference>
<proteinExistence type="inferred from homology"/>
<name>A0A1C3WW58_9HYPH</name>
<sequence>MPNNEKLVSQPPILDIRGLSISYRTAAGSKPAVSDISFYIRRGEVLGLVGESGSGKSSVAMAVLNYLPAATSVSAERIDFEGRDLRGNSSRALRNLRGSRISAVYQNPGAALNPALTIGRQITEILQAHLQISMREALIQAVRLLEAVHIRNPRTVLKQYPHQISGGMQQRVLIAMAIALKPSLVVLDEPTTALDASVQSEIITILGELRRDHDTAFLLISHDIHLVRQLADRIAVMQDGRIVETGPTEQVLQAPAHSYTRHLLRNVPSLGSPSSGKERLADAITPKIPILQCANLVHSFGGRRVLDGVTFEIAAGETFGLIGESGSGKTTLARIVAGLQPGHSGQITLMGNDIGKVVERRSPEQRRNLSMVFQSPDRTLNPRLRLSRILKRALREDRHGADRISEMLRAVGLPQDFARRLPRELSGGQRQRIAIARAFAGKPRLVILDEPTSALDVSVQARILDLLQELQSAHDTAYLFISHDLRVVRQIAKRVGVLYRGQLVECGATEEVFANPKHPYTRQLLLTLAFQSSSPVQTSSPWRSYAASL</sequence>
<comment type="similarity">
    <text evidence="2">Belongs to the ABC transporter superfamily.</text>
</comment>
<dbReference type="GO" id="GO:0016887">
    <property type="term" value="F:ATP hydrolysis activity"/>
    <property type="evidence" value="ECO:0007669"/>
    <property type="project" value="InterPro"/>
</dbReference>
<feature type="domain" description="ABC transporter" evidence="8">
    <location>
        <begin position="291"/>
        <end position="525"/>
    </location>
</feature>
<evidence type="ECO:0000256" key="1">
    <source>
        <dbReference type="ARBA" id="ARBA00004417"/>
    </source>
</evidence>
<dbReference type="InterPro" id="IPR003593">
    <property type="entry name" value="AAA+_ATPase"/>
</dbReference>
<dbReference type="EMBL" id="FMAG01000008">
    <property type="protein sequence ID" value="SCB44218.1"/>
    <property type="molecule type" value="Genomic_DNA"/>
</dbReference>
<dbReference type="AlphaFoldDB" id="A0A1C3WW58"/>
<dbReference type="GO" id="GO:0055085">
    <property type="term" value="P:transmembrane transport"/>
    <property type="evidence" value="ECO:0007669"/>
    <property type="project" value="UniProtKB-ARBA"/>
</dbReference>
<evidence type="ECO:0000256" key="5">
    <source>
        <dbReference type="ARBA" id="ARBA00022741"/>
    </source>
</evidence>
<dbReference type="PANTHER" id="PTHR43297">
    <property type="entry name" value="OLIGOPEPTIDE TRANSPORT ATP-BINDING PROTEIN APPD"/>
    <property type="match status" value="1"/>
</dbReference>
<dbReference type="NCBIfam" id="NF007739">
    <property type="entry name" value="PRK10419.1"/>
    <property type="match status" value="2"/>
</dbReference>
<feature type="domain" description="ABC transporter" evidence="8">
    <location>
        <begin position="16"/>
        <end position="264"/>
    </location>
</feature>
<dbReference type="Pfam" id="PF08352">
    <property type="entry name" value="oligo_HPY"/>
    <property type="match status" value="2"/>
</dbReference>
<keyword evidence="4" id="KW-1003">Cell membrane</keyword>
<reference evidence="10" key="1">
    <citation type="submission" date="2016-08" db="EMBL/GenBank/DDBJ databases">
        <authorList>
            <person name="Varghese N."/>
            <person name="Submissions Spin"/>
        </authorList>
    </citation>
    <scope>NUCLEOTIDE SEQUENCE [LARGE SCALE GENOMIC DNA]</scope>
    <source>
        <strain evidence="10">HAMBI 2975</strain>
    </source>
</reference>
<dbReference type="PROSITE" id="PS00211">
    <property type="entry name" value="ABC_TRANSPORTER_1"/>
    <property type="match status" value="2"/>
</dbReference>
<dbReference type="NCBIfam" id="NF008453">
    <property type="entry name" value="PRK11308.1"/>
    <property type="match status" value="2"/>
</dbReference>
<dbReference type="PROSITE" id="PS00221">
    <property type="entry name" value="MIP"/>
    <property type="match status" value="1"/>
</dbReference>
<dbReference type="PROSITE" id="PS50893">
    <property type="entry name" value="ABC_TRANSPORTER_2"/>
    <property type="match status" value="2"/>
</dbReference>
<organism evidence="9 10">
    <name type="scientific">Rhizobium multihospitium</name>
    <dbReference type="NCBI Taxonomy" id="410764"/>
    <lineage>
        <taxon>Bacteria</taxon>
        <taxon>Pseudomonadati</taxon>
        <taxon>Pseudomonadota</taxon>
        <taxon>Alphaproteobacteria</taxon>
        <taxon>Hyphomicrobiales</taxon>
        <taxon>Rhizobiaceae</taxon>
        <taxon>Rhizobium/Agrobacterium group</taxon>
        <taxon>Rhizobium</taxon>
    </lineage>
</organism>
<dbReference type="Gene3D" id="3.40.50.300">
    <property type="entry name" value="P-loop containing nucleotide triphosphate hydrolases"/>
    <property type="match status" value="2"/>
</dbReference>
<dbReference type="GO" id="GO:0015833">
    <property type="term" value="P:peptide transport"/>
    <property type="evidence" value="ECO:0007669"/>
    <property type="project" value="InterPro"/>
</dbReference>
<dbReference type="InterPro" id="IPR050388">
    <property type="entry name" value="ABC_Ni/Peptide_Import"/>
</dbReference>
<dbReference type="FunFam" id="3.40.50.300:FF:000016">
    <property type="entry name" value="Oligopeptide ABC transporter ATP-binding component"/>
    <property type="match status" value="1"/>
</dbReference>
<keyword evidence="10" id="KW-1185">Reference proteome</keyword>
<dbReference type="InterPro" id="IPR027417">
    <property type="entry name" value="P-loop_NTPase"/>
</dbReference>
<evidence type="ECO:0000256" key="6">
    <source>
        <dbReference type="ARBA" id="ARBA00022840"/>
    </source>
</evidence>
<comment type="subcellular location">
    <subcellularLocation>
        <location evidence="1">Cell inner membrane</location>
        <topology evidence="1">Peripheral membrane protein</topology>
    </subcellularLocation>
</comment>
<evidence type="ECO:0000256" key="7">
    <source>
        <dbReference type="ARBA" id="ARBA00023136"/>
    </source>
</evidence>
<dbReference type="InterPro" id="IPR017871">
    <property type="entry name" value="ABC_transporter-like_CS"/>
</dbReference>
<keyword evidence="6 9" id="KW-0067">ATP-binding</keyword>
<dbReference type="Proteomes" id="UP000199101">
    <property type="component" value="Unassembled WGS sequence"/>
</dbReference>
<dbReference type="SMART" id="SM00382">
    <property type="entry name" value="AAA"/>
    <property type="match status" value="2"/>
</dbReference>
<evidence type="ECO:0000313" key="10">
    <source>
        <dbReference type="Proteomes" id="UP000199101"/>
    </source>
</evidence>
<dbReference type="InterPro" id="IPR013563">
    <property type="entry name" value="Oligopep_ABC_C"/>
</dbReference>
<dbReference type="STRING" id="410764.GA0061103_6431"/>
<dbReference type="CDD" id="cd03257">
    <property type="entry name" value="ABC_NikE_OppD_transporters"/>
    <property type="match status" value="2"/>
</dbReference>
<accession>A0A1C3WW58</accession>
<keyword evidence="3" id="KW-0813">Transport</keyword>
<dbReference type="InterPro" id="IPR022357">
    <property type="entry name" value="MIP_CS"/>
</dbReference>
<dbReference type="RefSeq" id="WP_167376657.1">
    <property type="nucleotide sequence ID" value="NZ_FMAG01000008.1"/>
</dbReference>
<evidence type="ECO:0000259" key="8">
    <source>
        <dbReference type="PROSITE" id="PS50893"/>
    </source>
</evidence>
<evidence type="ECO:0000256" key="3">
    <source>
        <dbReference type="ARBA" id="ARBA00022448"/>
    </source>
</evidence>
<dbReference type="SUPFAM" id="SSF52540">
    <property type="entry name" value="P-loop containing nucleoside triphosphate hydrolases"/>
    <property type="match status" value="2"/>
</dbReference>
<evidence type="ECO:0000256" key="2">
    <source>
        <dbReference type="ARBA" id="ARBA00005417"/>
    </source>
</evidence>
<dbReference type="Pfam" id="PF00005">
    <property type="entry name" value="ABC_tran"/>
    <property type="match status" value="2"/>
</dbReference>
<keyword evidence="5" id="KW-0547">Nucleotide-binding</keyword>
<dbReference type="GO" id="GO:0005886">
    <property type="term" value="C:plasma membrane"/>
    <property type="evidence" value="ECO:0007669"/>
    <property type="project" value="UniProtKB-SubCell"/>
</dbReference>